<keyword evidence="4 10" id="KW-0227">DNA damage</keyword>
<dbReference type="PANTHER" id="PTHR13980">
    <property type="entry name" value="CDC68 RELATED"/>
    <property type="match status" value="1"/>
</dbReference>
<accession>A0A5J4YY60</accession>
<dbReference type="Pfam" id="PF08644">
    <property type="entry name" value="SPT16"/>
    <property type="match status" value="1"/>
</dbReference>
<dbReference type="GO" id="GO:0006368">
    <property type="term" value="P:transcription elongation by RNA polymerase II"/>
    <property type="evidence" value="ECO:0007669"/>
    <property type="project" value="TreeGrafter"/>
</dbReference>
<dbReference type="InterPro" id="IPR000994">
    <property type="entry name" value="Pept_M24"/>
</dbReference>
<evidence type="ECO:0000256" key="7">
    <source>
        <dbReference type="ARBA" id="ARBA00023163"/>
    </source>
</evidence>
<dbReference type="Pfam" id="PF00557">
    <property type="entry name" value="Peptidase_M24"/>
    <property type="match status" value="1"/>
</dbReference>
<dbReference type="InterPro" id="IPR013719">
    <property type="entry name" value="RTT106/SPT16-like_middle_dom"/>
</dbReference>
<feature type="domain" description="FACT complex subunit SPT16 N-terminal lobe" evidence="12">
    <location>
        <begin position="63"/>
        <end position="222"/>
    </location>
</feature>
<keyword evidence="9 10" id="KW-0539">Nucleus</keyword>
<evidence type="ECO:0000313" key="15">
    <source>
        <dbReference type="EMBL" id="KAA8495563.1"/>
    </source>
</evidence>
<evidence type="ECO:0000256" key="3">
    <source>
        <dbReference type="ARBA" id="ARBA00022705"/>
    </source>
</evidence>
<keyword evidence="7 10" id="KW-0804">Transcription</keyword>
<evidence type="ECO:0000256" key="10">
    <source>
        <dbReference type="RuleBase" id="RU367052"/>
    </source>
</evidence>
<evidence type="ECO:0000256" key="9">
    <source>
        <dbReference type="ARBA" id="ARBA00023242"/>
    </source>
</evidence>
<dbReference type="OrthoDB" id="10251642at2759"/>
<dbReference type="Gene3D" id="2.30.29.210">
    <property type="entry name" value="FACT complex subunit Spt16p/Cdc68p"/>
    <property type="match status" value="1"/>
</dbReference>
<evidence type="ECO:0000256" key="4">
    <source>
        <dbReference type="ARBA" id="ARBA00022763"/>
    </source>
</evidence>
<feature type="region of interest" description="Disordered" evidence="11">
    <location>
        <begin position="484"/>
        <end position="539"/>
    </location>
</feature>
<evidence type="ECO:0000256" key="6">
    <source>
        <dbReference type="ARBA" id="ARBA00023054"/>
    </source>
</evidence>
<keyword evidence="6" id="KW-0175">Coiled coil</keyword>
<feature type="compositionally biased region" description="Basic and acidic residues" evidence="11">
    <location>
        <begin position="1095"/>
        <end position="1111"/>
    </location>
</feature>
<evidence type="ECO:0000256" key="8">
    <source>
        <dbReference type="ARBA" id="ARBA00023204"/>
    </source>
</evidence>
<dbReference type="InterPro" id="IPR029148">
    <property type="entry name" value="FACT-SPT16_Nlobe"/>
</dbReference>
<keyword evidence="3 10" id="KW-0235">DNA replication</keyword>
<comment type="function">
    <text evidence="10">Component of the FACT complex, a general chromatin factor that acts to reorganize nucleosomes. The FACT complex is involved in multiple processes that require DNA as a template such as mRNA elongation, DNA replication and DNA repair. During transcription elongation the FACT complex acts as a histone chaperone that both destabilizes and restores nucleosomal structure. It facilitates the passage of RNA polymerase II and transcription by promoting the dissociation of one histone H2A-H2B dimer from the nucleosome, then subsequently promotes the reestablishment of the nucleosome following the passage of RNA polymerase II.</text>
</comment>
<dbReference type="SMART" id="SM01285">
    <property type="entry name" value="FACT-Spt16_Nlob"/>
    <property type="match status" value="1"/>
</dbReference>
<dbReference type="GO" id="GO:0006281">
    <property type="term" value="P:DNA repair"/>
    <property type="evidence" value="ECO:0007669"/>
    <property type="project" value="UniProtKB-UniRule"/>
</dbReference>
<gene>
    <name evidence="15" type="ORF">FVE85_1718</name>
</gene>
<dbReference type="InterPro" id="IPR011993">
    <property type="entry name" value="PH-like_dom_sf"/>
</dbReference>
<dbReference type="InterPro" id="IPR013953">
    <property type="entry name" value="FACT_SPT16_M"/>
</dbReference>
<dbReference type="Pfam" id="PF08512">
    <property type="entry name" value="Rttp106-like_middle"/>
    <property type="match status" value="1"/>
</dbReference>
<reference evidence="16" key="1">
    <citation type="journal article" date="2019" name="Nat. Commun.">
        <title>Expansion of phycobilisome linker gene families in mesophilic red algae.</title>
        <authorList>
            <person name="Lee J."/>
            <person name="Kim D."/>
            <person name="Bhattacharya D."/>
            <person name="Yoon H.S."/>
        </authorList>
    </citation>
    <scope>NUCLEOTIDE SEQUENCE [LARGE SCALE GENOMIC DNA]</scope>
    <source>
        <strain evidence="16">CCMP 1328</strain>
    </source>
</reference>
<dbReference type="FunFam" id="2.30.29.30:FF:000017">
    <property type="entry name" value="FACT complex subunit SPT16"/>
    <property type="match status" value="1"/>
</dbReference>
<comment type="subcellular location">
    <subcellularLocation>
        <location evidence="10">Nucleus</location>
    </subcellularLocation>
    <subcellularLocation>
        <location evidence="10">Chromosome</location>
    </subcellularLocation>
</comment>
<dbReference type="Pfam" id="PF14826">
    <property type="entry name" value="FACT-Spt16_Nlob"/>
    <property type="match status" value="1"/>
</dbReference>
<dbReference type="Gene3D" id="2.30.29.30">
    <property type="entry name" value="Pleckstrin-homology domain (PH domain)/Phosphotyrosine-binding domain (PTB)"/>
    <property type="match status" value="1"/>
</dbReference>
<dbReference type="SUPFAM" id="SSF55920">
    <property type="entry name" value="Creatinase/aminopeptidase"/>
    <property type="match status" value="1"/>
</dbReference>
<dbReference type="GO" id="GO:0010468">
    <property type="term" value="P:regulation of gene expression"/>
    <property type="evidence" value="ECO:0007669"/>
    <property type="project" value="UniProtKB-ARBA"/>
</dbReference>
<feature type="compositionally biased region" description="Acidic residues" evidence="11">
    <location>
        <begin position="1017"/>
        <end position="1045"/>
    </location>
</feature>
<dbReference type="InterPro" id="IPR056595">
    <property type="entry name" value="Fact-SPT16_PH"/>
</dbReference>
<proteinExistence type="inferred from homology"/>
<comment type="caution">
    <text evidence="15">The sequence shown here is derived from an EMBL/GenBank/DDBJ whole genome shotgun (WGS) entry which is preliminary data.</text>
</comment>
<evidence type="ECO:0000256" key="1">
    <source>
        <dbReference type="ARBA" id="ARBA00010779"/>
    </source>
</evidence>
<dbReference type="Gene3D" id="3.40.350.10">
    <property type="entry name" value="Creatinase/prolidase N-terminal domain"/>
    <property type="match status" value="1"/>
</dbReference>
<dbReference type="EMBL" id="VRMN01000003">
    <property type="protein sequence ID" value="KAA8495563.1"/>
    <property type="molecule type" value="Genomic_DNA"/>
</dbReference>
<dbReference type="Gene3D" id="2.30.29.150">
    <property type="match status" value="1"/>
</dbReference>
<keyword evidence="5 10" id="KW-0805">Transcription regulation</keyword>
<dbReference type="InterPro" id="IPR048969">
    <property type="entry name" value="FACT_SPT16_C"/>
</dbReference>
<keyword evidence="2 10" id="KW-0158">Chromosome</keyword>
<dbReference type="SMART" id="SM01287">
    <property type="entry name" value="Rtt106"/>
    <property type="match status" value="1"/>
</dbReference>
<dbReference type="Pfam" id="PF24824">
    <property type="entry name" value="PH_SPT16"/>
    <property type="match status" value="1"/>
</dbReference>
<evidence type="ECO:0000313" key="16">
    <source>
        <dbReference type="Proteomes" id="UP000324585"/>
    </source>
</evidence>
<evidence type="ECO:0000259" key="12">
    <source>
        <dbReference type="SMART" id="SM01285"/>
    </source>
</evidence>
<feature type="region of interest" description="Disordered" evidence="11">
    <location>
        <begin position="1008"/>
        <end position="1123"/>
    </location>
</feature>
<evidence type="ECO:0000256" key="2">
    <source>
        <dbReference type="ARBA" id="ARBA00022454"/>
    </source>
</evidence>
<dbReference type="AlphaFoldDB" id="A0A5J4YY60"/>
<dbReference type="Pfam" id="PF21091">
    <property type="entry name" value="SPT16_C"/>
    <property type="match status" value="1"/>
</dbReference>
<dbReference type="GO" id="GO:0031491">
    <property type="term" value="F:nucleosome binding"/>
    <property type="evidence" value="ECO:0007669"/>
    <property type="project" value="TreeGrafter"/>
</dbReference>
<dbReference type="OMA" id="YHINTIP"/>
<keyword evidence="8 10" id="KW-0234">DNA repair</keyword>
<dbReference type="InterPro" id="IPR036005">
    <property type="entry name" value="Creatinase/aminopeptidase-like"/>
</dbReference>
<feature type="compositionally biased region" description="Basic and acidic residues" evidence="11">
    <location>
        <begin position="493"/>
        <end position="511"/>
    </location>
</feature>
<protein>
    <recommendedName>
        <fullName evidence="10">FACT complex subunit</fullName>
    </recommendedName>
</protein>
<feature type="compositionally biased region" description="Acidic residues" evidence="11">
    <location>
        <begin position="1055"/>
        <end position="1094"/>
    </location>
</feature>
<evidence type="ECO:0000256" key="11">
    <source>
        <dbReference type="SAM" id="MobiDB-lite"/>
    </source>
</evidence>
<comment type="similarity">
    <text evidence="1 10">Belongs to the peptidase M24 family. SPT16 subfamily.</text>
</comment>
<dbReference type="Gene3D" id="3.90.230.10">
    <property type="entry name" value="Creatinase/methionine aminopeptidase superfamily"/>
    <property type="match status" value="1"/>
</dbReference>
<evidence type="ECO:0000259" key="14">
    <source>
        <dbReference type="SMART" id="SM01287"/>
    </source>
</evidence>
<sequence length="1123" mass="125390">MVPLPRKRKPAGPGNLSFLKNKSGANISCAGTPRSQLGVDWSSQSDGREVPLGFGKMAPLQGRLGKLYAAWQDCQTEELKRAAALVVFTGKLDENEDVGYAKSYALFTWLFGIELQEMCMVFKRDAIVMLASADRAAELKELVAAGDGDVEPPAIPKIEVVAWTTAADIGKLLLSSLDSTQDTDTLGILTKETHRGEVADAVGETVKSKSHTNIGEIIATAMSTKDEKEIGRVKRAALLTAAVFKNYFLTALESIVDEGREITHEAFSADIEQRLLDPASVKLEKFKKELCDVCYIPIIQSGETFDLRPSAVSDSSKLQFKCIVASIGARYNFYCSNACRTYLIDPTQEQSVNYAALLEAYEAALAALRPGQELCAVYQAAVDALMKSKNPALVENLTKNVGFLMGIEFREASFLLNAKNRRKVEAGMVFNLCVGLQNLTDAKNGAYALQVADTVIVQAEMNEMLTDAVKKALKSIRFFLRDEDDDDEEGGNDTEHADAKRSVKKESEAARRSAKMATLEQLEQTAGDRKKRQAAVNSSAGITAEELDLRRKHQEELGRKKLAEGLERLKNGDLDGAGPKEKPLQMLDQYLAYPEASRYPAQVRPRQIFVDLDMECVLVPINGVPVPFHISMIKNCSKSDEGSHSYLRINFNTPPKLAGGAVIIRSADGPQFPVDDKHYIKEITFRSSAAQNISDTVRKIKELRKRFTSRQEEEREQESLVEQAKLQFDKRGKVPSLGDVSLRPPVATGKFNSGILEAHLNGFHYRPVKGSAPIDILYSNIKNAFFQDSQGETIVLVHFTLKNPIMVGKKKTAEVQFYAEVMEAAVKLNDTKRRMYDQDELEEEQRERELRNKMNRVFLKFTREVEDRYSVEFEVPYRQLKFHGAPRNTSVNLIPTVSCIVDLIEWPVFVLTLADVEIAHFERVHFQLKNFDLVFVFKGFEVESANKKDQQFARISSIPMVELEMLKKFLDEQQIKYYEGPANLNWPNTLKTIRADLEGFYDEGGWDFLNMEGSSDGGEEGEGEGGDDNESLDPGDQAFDVESDILEEHSGSESDYSEEDEDSDEAYNELDGPSDEGEAELDSDEEGEDWDALEEAARKDDRRKGVEEVVPERAPPGKKRGRK</sequence>
<evidence type="ECO:0000256" key="5">
    <source>
        <dbReference type="ARBA" id="ARBA00023015"/>
    </source>
</evidence>
<feature type="domain" description="Histone chaperone RTT106/FACT complex subunit SPT16-like middle" evidence="14">
    <location>
        <begin position="882"/>
        <end position="980"/>
    </location>
</feature>
<dbReference type="FunFam" id="2.30.29.210:FF:000001">
    <property type="entry name" value="FACT complex subunit spt16"/>
    <property type="match status" value="1"/>
</dbReference>
<dbReference type="PANTHER" id="PTHR13980:SF15">
    <property type="entry name" value="FACT COMPLEX SUBUNIT SPT16"/>
    <property type="match status" value="1"/>
</dbReference>
<evidence type="ECO:0000259" key="13">
    <source>
        <dbReference type="SMART" id="SM01286"/>
    </source>
</evidence>
<dbReference type="Proteomes" id="UP000324585">
    <property type="component" value="Unassembled WGS sequence"/>
</dbReference>
<dbReference type="GO" id="GO:0035101">
    <property type="term" value="C:FACT complex"/>
    <property type="evidence" value="ECO:0007669"/>
    <property type="project" value="UniProtKB-UniRule"/>
</dbReference>
<comment type="subunit">
    <text evidence="10">Component of the FACT complex.</text>
</comment>
<dbReference type="FunFam" id="3.90.230.10:FF:000005">
    <property type="entry name" value="FACT complex subunit spt16"/>
    <property type="match status" value="1"/>
</dbReference>
<organism evidence="15 16">
    <name type="scientific">Porphyridium purpureum</name>
    <name type="common">Red alga</name>
    <name type="synonym">Porphyridium cruentum</name>
    <dbReference type="NCBI Taxonomy" id="35688"/>
    <lineage>
        <taxon>Eukaryota</taxon>
        <taxon>Rhodophyta</taxon>
        <taxon>Bangiophyceae</taxon>
        <taxon>Porphyridiales</taxon>
        <taxon>Porphyridiaceae</taxon>
        <taxon>Porphyridium</taxon>
    </lineage>
</organism>
<dbReference type="SMART" id="SM01286">
    <property type="entry name" value="SPT16"/>
    <property type="match status" value="1"/>
</dbReference>
<feature type="domain" description="FACT complex subunit SPT16 middle" evidence="13">
    <location>
        <begin position="608"/>
        <end position="765"/>
    </location>
</feature>
<dbReference type="InterPro" id="IPR040258">
    <property type="entry name" value="Spt16"/>
</dbReference>
<keyword evidence="16" id="KW-1185">Reference proteome</keyword>
<name>A0A5J4YY60_PORPP</name>
<dbReference type="InterPro" id="IPR029149">
    <property type="entry name" value="Creatin/AminoP/Spt16_N"/>
</dbReference>
<dbReference type="GO" id="GO:0006260">
    <property type="term" value="P:DNA replication"/>
    <property type="evidence" value="ECO:0007669"/>
    <property type="project" value="UniProtKB-KW"/>
</dbReference>